<dbReference type="HOGENOM" id="CLU_008023_0_2_10"/>
<comment type="cofactor">
    <cofactor evidence="2">
        <name>Mg(2+)</name>
        <dbReference type="ChEBI" id="CHEBI:18420"/>
    </cofactor>
</comment>
<dbReference type="PROSITE" id="PS50972">
    <property type="entry name" value="PTERIN_BINDING"/>
    <property type="match status" value="1"/>
</dbReference>
<evidence type="ECO:0000256" key="4">
    <source>
        <dbReference type="ARBA" id="ARBA00012458"/>
    </source>
</evidence>
<gene>
    <name evidence="10" type="ordered locus">Pedsa_3680</name>
</gene>
<evidence type="ECO:0000313" key="10">
    <source>
        <dbReference type="EMBL" id="ADY54209.1"/>
    </source>
</evidence>
<dbReference type="SUPFAM" id="SSF51717">
    <property type="entry name" value="Dihydropteroate synthetase-like"/>
    <property type="match status" value="1"/>
</dbReference>
<protein>
    <recommendedName>
        <fullName evidence="4">dihydropteroate synthase</fullName>
        <ecNumber evidence="4">2.5.1.15</ecNumber>
    </recommendedName>
</protein>
<sequence length="286" mass="31919">MMDKDTFFRIKTTLNVGGRILDLSKPQVMGILNITPDSFFSGSRFNDEKEIEERVAKLLSEGASIIDVGAYSSRPGAEDVSEEEELQRLIPVVRLLKSKFPNIILSIDTFRSKVAEEAIKSGAHIINDISGGELDKNMFATVGKLSVPYILMHMRGNPKTMTSLTDYNDLLLDIVLYFSEKINRLKSLGVKDIILDPGFGFAKNAGQNYRLLKDMDNLRVFGLPILAGLSRKTMIWKTLHIKPEEALNGTSVLNVLALQKGASILRVHDVLEAKQCIELMEVYNKS</sequence>
<dbReference type="EC" id="2.5.1.15" evidence="4"/>
<dbReference type="eggNOG" id="COG0294">
    <property type="taxonomic scope" value="Bacteria"/>
</dbReference>
<dbReference type="CDD" id="cd00739">
    <property type="entry name" value="DHPS"/>
    <property type="match status" value="1"/>
</dbReference>
<dbReference type="InterPro" id="IPR045031">
    <property type="entry name" value="DHP_synth-like"/>
</dbReference>
<dbReference type="PANTHER" id="PTHR20941:SF1">
    <property type="entry name" value="FOLIC ACID SYNTHESIS PROTEIN FOL1"/>
    <property type="match status" value="1"/>
</dbReference>
<evidence type="ECO:0000256" key="3">
    <source>
        <dbReference type="ARBA" id="ARBA00004763"/>
    </source>
</evidence>
<reference evidence="10 11" key="1">
    <citation type="journal article" date="2011" name="Stand. Genomic Sci.">
        <title>Complete genome sequence of the gliding, heparinolytic Pedobacter saltans type strain (113).</title>
        <authorList>
            <person name="Liolios K."/>
            <person name="Sikorski J."/>
            <person name="Lu M."/>
            <person name="Nolan M."/>
            <person name="Lapidus A."/>
            <person name="Lucas S."/>
            <person name="Hammon N."/>
            <person name="Deshpande S."/>
            <person name="Cheng J.F."/>
            <person name="Tapia R."/>
            <person name="Han C."/>
            <person name="Goodwin L."/>
            <person name="Pitluck S."/>
            <person name="Huntemann M."/>
            <person name="Ivanova N."/>
            <person name="Pagani I."/>
            <person name="Mavromatis K."/>
            <person name="Ovchinikova G."/>
            <person name="Pati A."/>
            <person name="Chen A."/>
            <person name="Palaniappan K."/>
            <person name="Land M."/>
            <person name="Hauser L."/>
            <person name="Brambilla E.M."/>
            <person name="Kotsyurbenko O."/>
            <person name="Rohde M."/>
            <person name="Tindall B.J."/>
            <person name="Abt B."/>
            <person name="Goker M."/>
            <person name="Detter J.C."/>
            <person name="Woyke T."/>
            <person name="Bristow J."/>
            <person name="Eisen J.A."/>
            <person name="Markowitz V."/>
            <person name="Hugenholtz P."/>
            <person name="Klenk H.P."/>
            <person name="Kyrpides N.C."/>
        </authorList>
    </citation>
    <scope>NUCLEOTIDE SEQUENCE [LARGE SCALE GENOMIC DNA]</scope>
    <source>
        <strain evidence="11">ATCC 51119 / DSM 12145 / JCM 21818 / LMG 10337 / NBRC 100064 / NCIMB 13643</strain>
    </source>
</reference>
<evidence type="ECO:0000256" key="8">
    <source>
        <dbReference type="ARBA" id="ARBA00022909"/>
    </source>
</evidence>
<dbReference type="NCBIfam" id="TIGR01496">
    <property type="entry name" value="DHPS"/>
    <property type="match status" value="1"/>
</dbReference>
<dbReference type="InterPro" id="IPR000489">
    <property type="entry name" value="Pterin-binding_dom"/>
</dbReference>
<dbReference type="GO" id="GO:0046872">
    <property type="term" value="F:metal ion binding"/>
    <property type="evidence" value="ECO:0007669"/>
    <property type="project" value="UniProtKB-KW"/>
</dbReference>
<keyword evidence="8" id="KW-0289">Folate biosynthesis</keyword>
<keyword evidence="5 10" id="KW-0808">Transferase</keyword>
<feature type="domain" description="Pterin-binding" evidence="9">
    <location>
        <begin position="26"/>
        <end position="278"/>
    </location>
</feature>
<reference evidence="11" key="2">
    <citation type="submission" date="2011-02" db="EMBL/GenBank/DDBJ databases">
        <title>The complete genome of Pedobacter saltans DSM 12145.</title>
        <authorList>
            <consortium name="US DOE Joint Genome Institute (JGI-PGF)"/>
            <person name="Lucas S."/>
            <person name="Copeland A."/>
            <person name="Lapidus A."/>
            <person name="Bruce D."/>
            <person name="Goodwin L."/>
            <person name="Pitluck S."/>
            <person name="Kyrpides N."/>
            <person name="Mavromatis K."/>
            <person name="Pagani I."/>
            <person name="Ivanova N."/>
            <person name="Ovchinnikova G."/>
            <person name="Lu M."/>
            <person name="Detter J.C."/>
            <person name="Han C."/>
            <person name="Land M."/>
            <person name="Hauser L."/>
            <person name="Markowitz V."/>
            <person name="Cheng J.-F."/>
            <person name="Hugenholtz P."/>
            <person name="Woyke T."/>
            <person name="Wu D."/>
            <person name="Tindall B."/>
            <person name="Pomrenke H.G."/>
            <person name="Brambilla E."/>
            <person name="Klenk H.-P."/>
            <person name="Eisen J.A."/>
        </authorList>
    </citation>
    <scope>NUCLEOTIDE SEQUENCE [LARGE SCALE GENOMIC DNA]</scope>
    <source>
        <strain evidence="11">ATCC 51119 / DSM 12145 / JCM 21818 / LMG 10337 / NBRC 100064 / NCIMB 13643</strain>
    </source>
</reference>
<evidence type="ECO:0000256" key="7">
    <source>
        <dbReference type="ARBA" id="ARBA00022842"/>
    </source>
</evidence>
<dbReference type="AlphaFoldDB" id="F0S5N5"/>
<keyword evidence="7" id="KW-0460">Magnesium</keyword>
<evidence type="ECO:0000313" key="11">
    <source>
        <dbReference type="Proteomes" id="UP000000310"/>
    </source>
</evidence>
<dbReference type="InterPro" id="IPR011005">
    <property type="entry name" value="Dihydropteroate_synth-like_sf"/>
</dbReference>
<dbReference type="InterPro" id="IPR006390">
    <property type="entry name" value="DHP_synth_dom"/>
</dbReference>
<dbReference type="STRING" id="762903.Pedsa_3680"/>
<dbReference type="OrthoDB" id="9811744at2"/>
<accession>F0S5N5</accession>
<evidence type="ECO:0000259" key="9">
    <source>
        <dbReference type="PROSITE" id="PS50972"/>
    </source>
</evidence>
<evidence type="ECO:0000256" key="5">
    <source>
        <dbReference type="ARBA" id="ARBA00022679"/>
    </source>
</evidence>
<evidence type="ECO:0000256" key="1">
    <source>
        <dbReference type="ARBA" id="ARBA00000012"/>
    </source>
</evidence>
<dbReference type="PANTHER" id="PTHR20941">
    <property type="entry name" value="FOLATE SYNTHESIS PROTEINS"/>
    <property type="match status" value="1"/>
</dbReference>
<evidence type="ECO:0000256" key="2">
    <source>
        <dbReference type="ARBA" id="ARBA00001946"/>
    </source>
</evidence>
<dbReference type="GO" id="GO:0004156">
    <property type="term" value="F:dihydropteroate synthase activity"/>
    <property type="evidence" value="ECO:0007669"/>
    <property type="project" value="UniProtKB-EC"/>
</dbReference>
<organism evidence="10 11">
    <name type="scientific">Pseudopedobacter saltans (strain ATCC 51119 / DSM 12145 / JCM 21818 / CCUG 39354 / LMG 10337 / NBRC 100064 / NCIMB 13643)</name>
    <name type="common">Pedobacter saltans</name>
    <dbReference type="NCBI Taxonomy" id="762903"/>
    <lineage>
        <taxon>Bacteria</taxon>
        <taxon>Pseudomonadati</taxon>
        <taxon>Bacteroidota</taxon>
        <taxon>Sphingobacteriia</taxon>
        <taxon>Sphingobacteriales</taxon>
        <taxon>Sphingobacteriaceae</taxon>
        <taxon>Pseudopedobacter</taxon>
    </lineage>
</organism>
<dbReference type="GO" id="GO:0046656">
    <property type="term" value="P:folic acid biosynthetic process"/>
    <property type="evidence" value="ECO:0007669"/>
    <property type="project" value="UniProtKB-KW"/>
</dbReference>
<dbReference type="Proteomes" id="UP000000310">
    <property type="component" value="Chromosome"/>
</dbReference>
<proteinExistence type="predicted"/>
<dbReference type="Pfam" id="PF00809">
    <property type="entry name" value="Pterin_bind"/>
    <property type="match status" value="1"/>
</dbReference>
<keyword evidence="11" id="KW-1185">Reference proteome</keyword>
<dbReference type="EMBL" id="CP002545">
    <property type="protein sequence ID" value="ADY54209.1"/>
    <property type="molecule type" value="Genomic_DNA"/>
</dbReference>
<dbReference type="RefSeq" id="WP_013634692.1">
    <property type="nucleotide sequence ID" value="NC_015177.1"/>
</dbReference>
<comment type="pathway">
    <text evidence="3">Cofactor biosynthesis; tetrahydrofolate biosynthesis; 7,8-dihydrofolate from 2-amino-4-hydroxy-6-hydroxymethyl-7,8-dihydropteridine diphosphate and 4-aminobenzoate: step 1/2.</text>
</comment>
<dbReference type="PROSITE" id="PS00793">
    <property type="entry name" value="DHPS_2"/>
    <property type="match status" value="1"/>
</dbReference>
<keyword evidence="6" id="KW-0479">Metal-binding</keyword>
<dbReference type="GO" id="GO:0005829">
    <property type="term" value="C:cytosol"/>
    <property type="evidence" value="ECO:0007669"/>
    <property type="project" value="TreeGrafter"/>
</dbReference>
<name>F0S5N5_PSESL</name>
<dbReference type="KEGG" id="psn:Pedsa_3680"/>
<comment type="catalytic activity">
    <reaction evidence="1">
        <text>(7,8-dihydropterin-6-yl)methyl diphosphate + 4-aminobenzoate = 7,8-dihydropteroate + diphosphate</text>
        <dbReference type="Rhea" id="RHEA:19949"/>
        <dbReference type="ChEBI" id="CHEBI:17836"/>
        <dbReference type="ChEBI" id="CHEBI:17839"/>
        <dbReference type="ChEBI" id="CHEBI:33019"/>
        <dbReference type="ChEBI" id="CHEBI:72950"/>
        <dbReference type="EC" id="2.5.1.15"/>
    </reaction>
</comment>
<dbReference type="Gene3D" id="3.20.20.20">
    <property type="entry name" value="Dihydropteroate synthase-like"/>
    <property type="match status" value="1"/>
</dbReference>
<dbReference type="GO" id="GO:0046654">
    <property type="term" value="P:tetrahydrofolate biosynthetic process"/>
    <property type="evidence" value="ECO:0007669"/>
    <property type="project" value="TreeGrafter"/>
</dbReference>
<evidence type="ECO:0000256" key="6">
    <source>
        <dbReference type="ARBA" id="ARBA00022723"/>
    </source>
</evidence>